<organism evidence="1 2">
    <name type="scientific">Cellulomonas wangleii</name>
    <dbReference type="NCBI Taxonomy" id="2816956"/>
    <lineage>
        <taxon>Bacteria</taxon>
        <taxon>Bacillati</taxon>
        <taxon>Actinomycetota</taxon>
        <taxon>Actinomycetes</taxon>
        <taxon>Micrococcales</taxon>
        <taxon>Cellulomonadaceae</taxon>
        <taxon>Cellulomonas</taxon>
    </lineage>
</organism>
<sequence length="196" mass="21382">MPDTPPEPVAVPYWTPQDALAAALRDLRDELRTRLAGLAEVEGPSTPPPMGRAMLDWDPDDVAVRPRAPGAAPVWWSQSTDRVNLNVDGTTFPLARDDRAVDIVRQVVEAAVEGRVERSRYARIGSHRVWLADGKVLERHLSPTLAPRVGLPPQGDWAPPYAERRDLLQRALTAIAHMAAGRAGARDDGATSPADR</sequence>
<protein>
    <submittedName>
        <fullName evidence="1">Uncharacterized protein</fullName>
    </submittedName>
</protein>
<keyword evidence="2" id="KW-1185">Reference proteome</keyword>
<evidence type="ECO:0000313" key="1">
    <source>
        <dbReference type="EMBL" id="QVI62712.1"/>
    </source>
</evidence>
<evidence type="ECO:0000313" key="2">
    <source>
        <dbReference type="Proteomes" id="UP000677804"/>
    </source>
</evidence>
<dbReference type="RefSeq" id="WP_207341819.1">
    <property type="nucleotide sequence ID" value="NZ_CP074405.1"/>
</dbReference>
<name>A0ABX8DAB0_9CELL</name>
<reference evidence="1 2" key="1">
    <citation type="submission" date="2021-05" db="EMBL/GenBank/DDBJ databases">
        <title>Novel species in genus Cellulomonas.</title>
        <authorList>
            <person name="Zhang G."/>
        </authorList>
    </citation>
    <scope>NUCLEOTIDE SEQUENCE [LARGE SCALE GENOMIC DNA]</scope>
    <source>
        <strain evidence="2">zg-ZUI222</strain>
    </source>
</reference>
<dbReference type="EMBL" id="CP074405">
    <property type="protein sequence ID" value="QVI62712.1"/>
    <property type="molecule type" value="Genomic_DNA"/>
</dbReference>
<dbReference type="Proteomes" id="UP000677804">
    <property type="component" value="Chromosome"/>
</dbReference>
<accession>A0ABX8DAB0</accession>
<gene>
    <name evidence="1" type="ORF">KG103_01855</name>
</gene>
<proteinExistence type="predicted"/>